<evidence type="ECO:0000313" key="2">
    <source>
        <dbReference type="EMBL" id="CAF3365052.1"/>
    </source>
</evidence>
<proteinExistence type="predicted"/>
<dbReference type="AlphaFoldDB" id="A0A817XBW2"/>
<protein>
    <submittedName>
        <fullName evidence="2">Uncharacterized protein</fullName>
    </submittedName>
</protein>
<dbReference type="Proteomes" id="UP000663865">
    <property type="component" value="Unassembled WGS sequence"/>
</dbReference>
<sequence length="110" mass="12154">MLVNPVHPDPIVVPMIRTGCMKHEFDSSYSIRLNGIISQDEYQQSVENINRVARVNVSSIILTLIICLCVITGIALFIAGGLPCRLFFINCAAVTRRANLASQLRVTMAH</sequence>
<organism evidence="2 3">
    <name type="scientific">Rotaria socialis</name>
    <dbReference type="NCBI Taxonomy" id="392032"/>
    <lineage>
        <taxon>Eukaryota</taxon>
        <taxon>Metazoa</taxon>
        <taxon>Spiralia</taxon>
        <taxon>Gnathifera</taxon>
        <taxon>Rotifera</taxon>
        <taxon>Eurotatoria</taxon>
        <taxon>Bdelloidea</taxon>
        <taxon>Philodinida</taxon>
        <taxon>Philodinidae</taxon>
        <taxon>Rotaria</taxon>
    </lineage>
</organism>
<feature type="transmembrane region" description="Helical" evidence="1">
    <location>
        <begin position="60"/>
        <end position="82"/>
    </location>
</feature>
<gene>
    <name evidence="2" type="ORF">KIK155_LOCUS4851</name>
</gene>
<evidence type="ECO:0000313" key="3">
    <source>
        <dbReference type="Proteomes" id="UP000663865"/>
    </source>
</evidence>
<name>A0A817XBW2_9BILA</name>
<comment type="caution">
    <text evidence="2">The sequence shown here is derived from an EMBL/GenBank/DDBJ whole genome shotgun (WGS) entry which is preliminary data.</text>
</comment>
<dbReference type="EMBL" id="CAJNYV010000527">
    <property type="protein sequence ID" value="CAF3365052.1"/>
    <property type="molecule type" value="Genomic_DNA"/>
</dbReference>
<reference evidence="2" key="1">
    <citation type="submission" date="2021-02" db="EMBL/GenBank/DDBJ databases">
        <authorList>
            <person name="Nowell W R."/>
        </authorList>
    </citation>
    <scope>NUCLEOTIDE SEQUENCE</scope>
</reference>
<keyword evidence="1" id="KW-0812">Transmembrane</keyword>
<evidence type="ECO:0000256" key="1">
    <source>
        <dbReference type="SAM" id="Phobius"/>
    </source>
</evidence>
<keyword evidence="1" id="KW-1133">Transmembrane helix</keyword>
<keyword evidence="1" id="KW-0472">Membrane</keyword>
<accession>A0A817XBW2</accession>